<dbReference type="InterPro" id="IPR002797">
    <property type="entry name" value="Polysacc_synth"/>
</dbReference>
<feature type="transmembrane region" description="Helical" evidence="6">
    <location>
        <begin position="335"/>
        <end position="353"/>
    </location>
</feature>
<proteinExistence type="predicted"/>
<dbReference type="PANTHER" id="PTHR30250:SF11">
    <property type="entry name" value="O-ANTIGEN TRANSPORTER-RELATED"/>
    <property type="match status" value="1"/>
</dbReference>
<feature type="transmembrane region" description="Helical" evidence="6">
    <location>
        <begin position="221"/>
        <end position="242"/>
    </location>
</feature>
<dbReference type="EMBL" id="FQZE01000028">
    <property type="protein sequence ID" value="SHJ73905.1"/>
    <property type="molecule type" value="Genomic_DNA"/>
</dbReference>
<evidence type="ECO:0000256" key="3">
    <source>
        <dbReference type="ARBA" id="ARBA00022692"/>
    </source>
</evidence>
<feature type="transmembrane region" description="Helical" evidence="6">
    <location>
        <begin position="157"/>
        <end position="175"/>
    </location>
</feature>
<keyword evidence="8" id="KW-1185">Reference proteome</keyword>
<evidence type="ECO:0000256" key="1">
    <source>
        <dbReference type="ARBA" id="ARBA00004651"/>
    </source>
</evidence>
<dbReference type="GO" id="GO:0005886">
    <property type="term" value="C:plasma membrane"/>
    <property type="evidence" value="ECO:0007669"/>
    <property type="project" value="UniProtKB-SubCell"/>
</dbReference>
<evidence type="ECO:0000256" key="2">
    <source>
        <dbReference type="ARBA" id="ARBA00022475"/>
    </source>
</evidence>
<protein>
    <submittedName>
        <fullName evidence="7">Membrane protein involved in the export of O-antigen and teichoic acid</fullName>
    </submittedName>
</protein>
<dbReference type="RefSeq" id="WP_073171814.1">
    <property type="nucleotide sequence ID" value="NZ_FQZE01000028.1"/>
</dbReference>
<name>A0A1M6LRZ9_9BACT</name>
<organism evidence="7 8">
    <name type="scientific">Tangfeifania diversioriginum</name>
    <dbReference type="NCBI Taxonomy" id="1168035"/>
    <lineage>
        <taxon>Bacteria</taxon>
        <taxon>Pseudomonadati</taxon>
        <taxon>Bacteroidota</taxon>
        <taxon>Bacteroidia</taxon>
        <taxon>Marinilabiliales</taxon>
        <taxon>Prolixibacteraceae</taxon>
        <taxon>Tangfeifania</taxon>
    </lineage>
</organism>
<feature type="transmembrane region" description="Helical" evidence="6">
    <location>
        <begin position="393"/>
        <end position="417"/>
    </location>
</feature>
<feature type="transmembrane region" description="Helical" evidence="6">
    <location>
        <begin position="81"/>
        <end position="101"/>
    </location>
</feature>
<reference evidence="7 8" key="1">
    <citation type="submission" date="2016-11" db="EMBL/GenBank/DDBJ databases">
        <authorList>
            <person name="Jaros S."/>
            <person name="Januszkiewicz K."/>
            <person name="Wedrychowicz H."/>
        </authorList>
    </citation>
    <scope>NUCLEOTIDE SEQUENCE [LARGE SCALE GENOMIC DNA]</scope>
    <source>
        <strain evidence="7 8">DSM 27063</strain>
    </source>
</reference>
<dbReference type="InterPro" id="IPR050833">
    <property type="entry name" value="Poly_Biosynth_Transport"/>
</dbReference>
<feature type="transmembrane region" description="Helical" evidence="6">
    <location>
        <begin position="424"/>
        <end position="442"/>
    </location>
</feature>
<keyword evidence="2" id="KW-1003">Cell membrane</keyword>
<dbReference type="Proteomes" id="UP000184050">
    <property type="component" value="Unassembled WGS sequence"/>
</dbReference>
<feature type="transmembrane region" description="Helical" evidence="6">
    <location>
        <begin position="454"/>
        <end position="474"/>
    </location>
</feature>
<feature type="transmembrane region" description="Helical" evidence="6">
    <location>
        <begin position="42"/>
        <end position="60"/>
    </location>
</feature>
<evidence type="ECO:0000313" key="8">
    <source>
        <dbReference type="Proteomes" id="UP000184050"/>
    </source>
</evidence>
<comment type="subcellular location">
    <subcellularLocation>
        <location evidence="1">Cell membrane</location>
        <topology evidence="1">Multi-pass membrane protein</topology>
    </subcellularLocation>
</comment>
<dbReference type="AlphaFoldDB" id="A0A1M6LRZ9"/>
<dbReference type="OrthoDB" id="88014at2"/>
<dbReference type="PANTHER" id="PTHR30250">
    <property type="entry name" value="PST FAMILY PREDICTED COLANIC ACID TRANSPORTER"/>
    <property type="match status" value="1"/>
</dbReference>
<keyword evidence="5 6" id="KW-0472">Membrane</keyword>
<evidence type="ECO:0000256" key="5">
    <source>
        <dbReference type="ARBA" id="ARBA00023136"/>
    </source>
</evidence>
<feature type="transmembrane region" description="Helical" evidence="6">
    <location>
        <begin position="365"/>
        <end position="387"/>
    </location>
</feature>
<feature type="transmembrane region" description="Helical" evidence="6">
    <location>
        <begin position="121"/>
        <end position="145"/>
    </location>
</feature>
<feature type="transmembrane region" description="Helical" evidence="6">
    <location>
        <begin position="12"/>
        <end position="30"/>
    </location>
</feature>
<accession>A0A1M6LRZ9</accession>
<sequence length="492" mass="55685">MGIIIKQSIKGSIWSYLGVGVGFVTTAYLFPNYLTPEVVGLFGLLVSWSTLMGRLSLLGLPGVTNRLFSYFRDSENGHNGFLRIALLFHIVGLILFLSAFVLLKPHLVETNIEDSPLFVEYLYLLVPLTIATMVFTFLDAFNKMLYDAVFGTFLQEFFQRVLVFGVTLLFVFKLISLEQLIISYAVAISLKALIITFFLLRKKEIKMKPPTRRVGKSMQKEIVNVALFSLITGLGSMIVFNIDKIIINQMLDLTNTGVYTIAFYFGSLVVMPSRTLLRISGALIADAWRKDDIKTIEEIYYKSCLNQLIIGGFLFLGIWANIDNILIILGDDYSGAKWVIFFIGLGYLFDMSTGSNGQIIAFSKYYRVNLVFISLLIALVITLMYLLIPIWGISGAAVAIASSLMLNNLMRYIFLFWKYKMQPFNWKFSAIIGFNVLVYFVLQLIPEFPLIIDLFVRGGLIVLLTLVFILFFPVSEDITKILNSLKKLVDKN</sequence>
<feature type="transmembrane region" description="Helical" evidence="6">
    <location>
        <begin position="308"/>
        <end position="329"/>
    </location>
</feature>
<keyword evidence="3 6" id="KW-0812">Transmembrane</keyword>
<dbReference type="Pfam" id="PF01943">
    <property type="entry name" value="Polysacc_synt"/>
    <property type="match status" value="1"/>
</dbReference>
<evidence type="ECO:0000256" key="6">
    <source>
        <dbReference type="SAM" id="Phobius"/>
    </source>
</evidence>
<gene>
    <name evidence="7" type="ORF">SAMN05444280_1287</name>
</gene>
<evidence type="ECO:0000256" key="4">
    <source>
        <dbReference type="ARBA" id="ARBA00022989"/>
    </source>
</evidence>
<feature type="transmembrane region" description="Helical" evidence="6">
    <location>
        <begin position="262"/>
        <end position="288"/>
    </location>
</feature>
<feature type="transmembrane region" description="Helical" evidence="6">
    <location>
        <begin position="181"/>
        <end position="200"/>
    </location>
</feature>
<evidence type="ECO:0000313" key="7">
    <source>
        <dbReference type="EMBL" id="SHJ73905.1"/>
    </source>
</evidence>
<dbReference type="STRING" id="1168035.SAMN05444280_1287"/>
<keyword evidence="4 6" id="KW-1133">Transmembrane helix</keyword>